<dbReference type="PANTHER" id="PTHR33577">
    <property type="entry name" value="STERIGMATOCYSTIN BIOSYNTHESIS PEROXIDASE STCC-RELATED"/>
    <property type="match status" value="1"/>
</dbReference>
<dbReference type="AlphaFoldDB" id="A0A3M7MAJ1"/>
<keyword evidence="6" id="KW-0408">Iron</keyword>
<evidence type="ECO:0000256" key="7">
    <source>
        <dbReference type="ARBA" id="ARBA00025795"/>
    </source>
</evidence>
<organism evidence="10 11">
    <name type="scientific">Pyrenophora seminiperda CCB06</name>
    <dbReference type="NCBI Taxonomy" id="1302712"/>
    <lineage>
        <taxon>Eukaryota</taxon>
        <taxon>Fungi</taxon>
        <taxon>Dikarya</taxon>
        <taxon>Ascomycota</taxon>
        <taxon>Pezizomycotina</taxon>
        <taxon>Dothideomycetes</taxon>
        <taxon>Pleosporomycetidae</taxon>
        <taxon>Pleosporales</taxon>
        <taxon>Pleosporineae</taxon>
        <taxon>Pleosporaceae</taxon>
        <taxon>Pyrenophora</taxon>
    </lineage>
</organism>
<gene>
    <name evidence="10" type="ORF">GMOD_00005942</name>
</gene>
<dbReference type="PANTHER" id="PTHR33577:SF7">
    <property type="entry name" value="HEME HALOPEROXIDASE FAMILY PROFILE DOMAIN-CONTAINING PROTEIN"/>
    <property type="match status" value="1"/>
</dbReference>
<proteinExistence type="inferred from homology"/>
<comment type="similarity">
    <text evidence="7">Belongs to the chloroperoxidase family.</text>
</comment>
<keyword evidence="2 10" id="KW-0575">Peroxidase</keyword>
<accession>A0A3M7MAJ1</accession>
<evidence type="ECO:0000256" key="2">
    <source>
        <dbReference type="ARBA" id="ARBA00022559"/>
    </source>
</evidence>
<evidence type="ECO:0000256" key="8">
    <source>
        <dbReference type="SAM" id="MobiDB-lite"/>
    </source>
</evidence>
<dbReference type="GO" id="GO:0046872">
    <property type="term" value="F:metal ion binding"/>
    <property type="evidence" value="ECO:0007669"/>
    <property type="project" value="UniProtKB-KW"/>
</dbReference>
<dbReference type="PROSITE" id="PS51405">
    <property type="entry name" value="HEME_HALOPEROXIDASE"/>
    <property type="match status" value="1"/>
</dbReference>
<feature type="domain" description="Heme haloperoxidase family profile" evidence="9">
    <location>
        <begin position="12"/>
        <end position="220"/>
    </location>
</feature>
<dbReference type="GO" id="GO:0004601">
    <property type="term" value="F:peroxidase activity"/>
    <property type="evidence" value="ECO:0007669"/>
    <property type="project" value="UniProtKB-KW"/>
</dbReference>
<sequence>MTGPGQGKLHASLYPTTPLTTTTPVRGPCPMLNTLANHGYIPRDGRNMTRDHIVSGLVNGINLESGLAAVLWQQGLEVNPDPNAVSFTLDQLNAHNVLEHDASMTRADAALGNNHLFNEAIFQSSRRHWTAETVTVDMMATTTVQRQIESKVTNRNCDLSDDKINSCVGQASVPITVFGDLQQATVRRSVLEYWFRFERLPTELGWVKKTDQITLSTVQRITGLVENAVNRLQGANIKTMRRHGRRDMHGGLF</sequence>
<evidence type="ECO:0000313" key="11">
    <source>
        <dbReference type="Proteomes" id="UP000265663"/>
    </source>
</evidence>
<evidence type="ECO:0000313" key="10">
    <source>
        <dbReference type="EMBL" id="RMZ71389.1"/>
    </source>
</evidence>
<comment type="cofactor">
    <cofactor evidence="1">
        <name>heme b</name>
        <dbReference type="ChEBI" id="CHEBI:60344"/>
    </cofactor>
</comment>
<dbReference type="InterPro" id="IPR000028">
    <property type="entry name" value="Chloroperoxidase"/>
</dbReference>
<name>A0A3M7MAJ1_9PLEO</name>
<dbReference type="Proteomes" id="UP000265663">
    <property type="component" value="Unassembled WGS sequence"/>
</dbReference>
<dbReference type="SUPFAM" id="SSF47571">
    <property type="entry name" value="Cloroperoxidase"/>
    <property type="match status" value="1"/>
</dbReference>
<evidence type="ECO:0000256" key="1">
    <source>
        <dbReference type="ARBA" id="ARBA00001970"/>
    </source>
</evidence>
<dbReference type="Pfam" id="PF01328">
    <property type="entry name" value="Peroxidase_2"/>
    <property type="match status" value="1"/>
</dbReference>
<feature type="region of interest" description="Disordered" evidence="8">
    <location>
        <begin position="1"/>
        <end position="27"/>
    </location>
</feature>
<dbReference type="Gene3D" id="1.10.489.10">
    <property type="entry name" value="Chloroperoxidase-like"/>
    <property type="match status" value="1"/>
</dbReference>
<dbReference type="OrthoDB" id="407298at2759"/>
<keyword evidence="5" id="KW-0560">Oxidoreductase</keyword>
<keyword evidence="4" id="KW-0479">Metal-binding</keyword>
<feature type="compositionally biased region" description="Low complexity" evidence="8">
    <location>
        <begin position="15"/>
        <end position="24"/>
    </location>
</feature>
<dbReference type="EMBL" id="KE747826">
    <property type="protein sequence ID" value="RMZ71389.1"/>
    <property type="molecule type" value="Genomic_DNA"/>
</dbReference>
<evidence type="ECO:0000256" key="3">
    <source>
        <dbReference type="ARBA" id="ARBA00022617"/>
    </source>
</evidence>
<evidence type="ECO:0000256" key="6">
    <source>
        <dbReference type="ARBA" id="ARBA00023004"/>
    </source>
</evidence>
<reference evidence="10 11" key="1">
    <citation type="journal article" date="2014" name="PLoS ONE">
        <title>De novo Genome Assembly of the Fungal Plant Pathogen Pyrenophora semeniperda.</title>
        <authorList>
            <person name="Soliai M.M."/>
            <person name="Meyer S.E."/>
            <person name="Udall J.A."/>
            <person name="Elzinga D.E."/>
            <person name="Hermansen R.A."/>
            <person name="Bodily P.M."/>
            <person name="Hart A.A."/>
            <person name="Coleman C.E."/>
        </authorList>
    </citation>
    <scope>NUCLEOTIDE SEQUENCE [LARGE SCALE GENOMIC DNA]</scope>
    <source>
        <strain evidence="10 11">CCB06</strain>
        <tissue evidence="10">Mycelium</tissue>
    </source>
</reference>
<evidence type="ECO:0000256" key="5">
    <source>
        <dbReference type="ARBA" id="ARBA00023002"/>
    </source>
</evidence>
<dbReference type="InterPro" id="IPR036851">
    <property type="entry name" value="Chloroperoxidase-like_sf"/>
</dbReference>
<keyword evidence="3" id="KW-0349">Heme</keyword>
<evidence type="ECO:0000256" key="4">
    <source>
        <dbReference type="ARBA" id="ARBA00022723"/>
    </source>
</evidence>
<keyword evidence="11" id="KW-1185">Reference proteome</keyword>
<evidence type="ECO:0000259" key="9">
    <source>
        <dbReference type="PROSITE" id="PS51405"/>
    </source>
</evidence>
<protein>
    <submittedName>
        <fullName evidence="10">Sterigmatocystin biosynthesis peroxidase stcC</fullName>
    </submittedName>
</protein>